<evidence type="ECO:0000256" key="3">
    <source>
        <dbReference type="ARBA" id="ARBA00022448"/>
    </source>
</evidence>
<evidence type="ECO:0000256" key="10">
    <source>
        <dbReference type="SAM" id="Phobius"/>
    </source>
</evidence>
<dbReference type="GO" id="GO:0015031">
    <property type="term" value="P:protein transport"/>
    <property type="evidence" value="ECO:0007669"/>
    <property type="project" value="UniProtKB-KW"/>
</dbReference>
<evidence type="ECO:0000256" key="9">
    <source>
        <dbReference type="SAM" id="MobiDB-lite"/>
    </source>
</evidence>
<feature type="transmembrane region" description="Helical" evidence="10">
    <location>
        <begin position="426"/>
        <end position="444"/>
    </location>
</feature>
<dbReference type="GO" id="GO:0035673">
    <property type="term" value="F:oligopeptide transmembrane transporter activity"/>
    <property type="evidence" value="ECO:0007669"/>
    <property type="project" value="InterPro"/>
</dbReference>
<feature type="region of interest" description="Disordered" evidence="9">
    <location>
        <begin position="1"/>
        <end position="59"/>
    </location>
</feature>
<keyword evidence="6" id="KW-0653">Protein transport</keyword>
<feature type="transmembrane region" description="Helical" evidence="10">
    <location>
        <begin position="671"/>
        <end position="688"/>
    </location>
</feature>
<proteinExistence type="inferred from homology"/>
<gene>
    <name evidence="11" type="ORF">DM02DRAFT_574131</name>
</gene>
<keyword evidence="8 10" id="KW-0472">Membrane</keyword>
<dbReference type="PANTHER" id="PTHR22601">
    <property type="entry name" value="ISP4 LIKE PROTEIN"/>
    <property type="match status" value="1"/>
</dbReference>
<dbReference type="EMBL" id="KZ805577">
    <property type="protein sequence ID" value="PVH93617.1"/>
    <property type="molecule type" value="Genomic_DNA"/>
</dbReference>
<dbReference type="OrthoDB" id="9986677at2759"/>
<feature type="compositionally biased region" description="Polar residues" evidence="9">
    <location>
        <begin position="13"/>
        <end position="31"/>
    </location>
</feature>
<feature type="transmembrane region" description="Helical" evidence="10">
    <location>
        <begin position="308"/>
        <end position="328"/>
    </location>
</feature>
<feature type="transmembrane region" description="Helical" evidence="10">
    <location>
        <begin position="513"/>
        <end position="533"/>
    </location>
</feature>
<evidence type="ECO:0000313" key="12">
    <source>
        <dbReference type="Proteomes" id="UP000244855"/>
    </source>
</evidence>
<feature type="transmembrane region" description="Helical" evidence="10">
    <location>
        <begin position="104"/>
        <end position="124"/>
    </location>
</feature>
<dbReference type="NCBIfam" id="TIGR00728">
    <property type="entry name" value="OPT_sfam"/>
    <property type="match status" value="1"/>
</dbReference>
<sequence length="797" mass="90173">MSSFINRLRCKPTASTEGQETTDPQANTTATETKRASDPAKPNTLDPTVHDSEKAAEPVSGASAILDEEDEADLPADVKELPKIVRNIVSIEDDPDAPTITFRYFVLCFLFVPPGAVLFQMGLFRTTSAVYPVLFVQIASHYVGHWLAEILPAKSVGFGRFKFSLNPAPWSAKENVLVTVTAASGATSNAAWSAISLAQLYYDTKIPAAACIFFMWAIVYIGYAMAALARQFLLYDPIYVWPYSLMQTAVFETLHKSVRDSWIARKQKYVFFGTLVFIIFWQFLPEYVFPMLSSLSFLCWVAPRNPVANFVGAGIGGMGFLNLSLDWANISNTVSISPMVVPFWTTVVLTAAYVFNCYILLPAAKYGNLGEFKHGLMSNRLFLKNGTRYPVTALITPDLNFNETAYQELGPIYLGTQQLWSMFFDYSSYISALTWMALFGYPQIRDTIRKLRARTKERGHANVNEFYTDRLNVLMRSYSEVPLWWYVALFIASFVTIITILGCGYFFIPIWTFFVAIFSSGVMILPFAWLYSFSSFQVAIGSFNELLYGYMVHATGGHKHPAGATAYGSIAGDIWYRAQYMLQDQKIGHYMHVPPKAIFFSQIFGELIGVPINYGIIQWVLKEKREFLLGDKIDPLNQWTGQSLSNYNTLGVQYVLIGPKRLFSQPMYKPLPYAFLYGALAPLVLYALHRAFPKSKLKFHLWNVSIFGAGVSVFYGNLSTGYLSRLIVGYICMFWFYRRRFQTWKRYNYLVAAALDAGFNIAMLLMFIFFSSGKVVSMPHWWGNNEESVERCFALDS</sequence>
<keyword evidence="5" id="KW-0571">Peptide transport</keyword>
<dbReference type="Pfam" id="PF03169">
    <property type="entry name" value="OPT"/>
    <property type="match status" value="1"/>
</dbReference>
<keyword evidence="4 10" id="KW-0812">Transmembrane</keyword>
<feature type="transmembrane region" description="Helical" evidence="10">
    <location>
        <begin position="269"/>
        <end position="288"/>
    </location>
</feature>
<evidence type="ECO:0000256" key="6">
    <source>
        <dbReference type="ARBA" id="ARBA00022927"/>
    </source>
</evidence>
<evidence type="ECO:0000256" key="1">
    <source>
        <dbReference type="ARBA" id="ARBA00004141"/>
    </source>
</evidence>
<dbReference type="InterPro" id="IPR004813">
    <property type="entry name" value="OPT"/>
</dbReference>
<comment type="subcellular location">
    <subcellularLocation>
        <location evidence="1">Membrane</location>
        <topology evidence="1">Multi-pass membrane protein</topology>
    </subcellularLocation>
</comment>
<organism evidence="11 12">
    <name type="scientific">Periconia macrospinosa</name>
    <dbReference type="NCBI Taxonomy" id="97972"/>
    <lineage>
        <taxon>Eukaryota</taxon>
        <taxon>Fungi</taxon>
        <taxon>Dikarya</taxon>
        <taxon>Ascomycota</taxon>
        <taxon>Pezizomycotina</taxon>
        <taxon>Dothideomycetes</taxon>
        <taxon>Pleosporomycetidae</taxon>
        <taxon>Pleosporales</taxon>
        <taxon>Massarineae</taxon>
        <taxon>Periconiaceae</taxon>
        <taxon>Periconia</taxon>
    </lineage>
</organism>
<keyword evidence="3" id="KW-0813">Transport</keyword>
<evidence type="ECO:0000313" key="11">
    <source>
        <dbReference type="EMBL" id="PVH93617.1"/>
    </source>
</evidence>
<dbReference type="AlphaFoldDB" id="A0A2V1D674"/>
<protein>
    <submittedName>
        <fullName evidence="11">Opt7 oligopeptide transporter</fullName>
    </submittedName>
</protein>
<feature type="transmembrane region" description="Helical" evidence="10">
    <location>
        <begin position="749"/>
        <end position="770"/>
    </location>
</feature>
<accession>A0A2V1D674</accession>
<comment type="similarity">
    <text evidence="2">Belongs to the oligopeptide OPT transporter family.</text>
</comment>
<name>A0A2V1D674_9PLEO</name>
<evidence type="ECO:0000256" key="2">
    <source>
        <dbReference type="ARBA" id="ARBA00008807"/>
    </source>
</evidence>
<evidence type="ECO:0000256" key="7">
    <source>
        <dbReference type="ARBA" id="ARBA00022989"/>
    </source>
</evidence>
<dbReference type="InterPro" id="IPR004648">
    <property type="entry name" value="Oligpept_transpt"/>
</dbReference>
<keyword evidence="7 10" id="KW-1133">Transmembrane helix</keyword>
<keyword evidence="12" id="KW-1185">Reference proteome</keyword>
<dbReference type="GO" id="GO:0016020">
    <property type="term" value="C:membrane"/>
    <property type="evidence" value="ECO:0007669"/>
    <property type="project" value="UniProtKB-SubCell"/>
</dbReference>
<feature type="transmembrane region" description="Helical" evidence="10">
    <location>
        <begin position="206"/>
        <end position="229"/>
    </location>
</feature>
<dbReference type="Proteomes" id="UP000244855">
    <property type="component" value="Unassembled WGS sequence"/>
</dbReference>
<reference evidence="11 12" key="1">
    <citation type="journal article" date="2018" name="Sci. Rep.">
        <title>Comparative genomics provides insights into the lifestyle and reveals functional heterogeneity of dark septate endophytic fungi.</title>
        <authorList>
            <person name="Knapp D.G."/>
            <person name="Nemeth J.B."/>
            <person name="Barry K."/>
            <person name="Hainaut M."/>
            <person name="Henrissat B."/>
            <person name="Johnson J."/>
            <person name="Kuo A."/>
            <person name="Lim J.H.P."/>
            <person name="Lipzen A."/>
            <person name="Nolan M."/>
            <person name="Ohm R.A."/>
            <person name="Tamas L."/>
            <person name="Grigoriev I.V."/>
            <person name="Spatafora J.W."/>
            <person name="Nagy L.G."/>
            <person name="Kovacs G.M."/>
        </authorList>
    </citation>
    <scope>NUCLEOTIDE SEQUENCE [LARGE SCALE GENOMIC DNA]</scope>
    <source>
        <strain evidence="11 12">DSE2036</strain>
    </source>
</reference>
<evidence type="ECO:0000256" key="4">
    <source>
        <dbReference type="ARBA" id="ARBA00022692"/>
    </source>
</evidence>
<evidence type="ECO:0000256" key="8">
    <source>
        <dbReference type="ARBA" id="ARBA00023136"/>
    </source>
</evidence>
<evidence type="ECO:0000256" key="5">
    <source>
        <dbReference type="ARBA" id="ARBA00022856"/>
    </source>
</evidence>
<feature type="transmembrane region" description="Helical" evidence="10">
    <location>
        <begin position="340"/>
        <end position="361"/>
    </location>
</feature>
<feature type="transmembrane region" description="Helical" evidence="10">
    <location>
        <begin position="483"/>
        <end position="507"/>
    </location>
</feature>